<keyword evidence="1" id="KW-0732">Signal</keyword>
<dbReference type="Proteomes" id="UP001301442">
    <property type="component" value="Chromosome"/>
</dbReference>
<reference evidence="2 3" key="1">
    <citation type="submission" date="2023-09" db="EMBL/GenBank/DDBJ databases">
        <authorList>
            <person name="Qi X."/>
        </authorList>
    </citation>
    <scope>NUCLEOTIDE SEQUENCE [LARGE SCALE GENOMIC DNA]</scope>
    <source>
        <strain evidence="2 3">S1-1</strain>
    </source>
</reference>
<evidence type="ECO:0000313" key="3">
    <source>
        <dbReference type="Proteomes" id="UP001301442"/>
    </source>
</evidence>
<feature type="signal peptide" evidence="1">
    <location>
        <begin position="1"/>
        <end position="23"/>
    </location>
</feature>
<dbReference type="RefSeq" id="WP_348394814.1">
    <property type="nucleotide sequence ID" value="NZ_CP136600.1"/>
</dbReference>
<keyword evidence="3" id="KW-1185">Reference proteome</keyword>
<evidence type="ECO:0000313" key="2">
    <source>
        <dbReference type="EMBL" id="WOH36000.1"/>
    </source>
</evidence>
<evidence type="ECO:0008006" key="4">
    <source>
        <dbReference type="Google" id="ProtNLM"/>
    </source>
</evidence>
<protein>
    <recommendedName>
        <fullName evidence="4">DUF4402 domain-containing protein</fullName>
    </recommendedName>
</protein>
<proteinExistence type="predicted"/>
<gene>
    <name evidence="2" type="ORF">RI844_11520</name>
</gene>
<organism evidence="2 3">
    <name type="scientific">Thalassotalea fonticola</name>
    <dbReference type="NCBI Taxonomy" id="3065649"/>
    <lineage>
        <taxon>Bacteria</taxon>
        <taxon>Pseudomonadati</taxon>
        <taxon>Pseudomonadota</taxon>
        <taxon>Gammaproteobacteria</taxon>
        <taxon>Alteromonadales</taxon>
        <taxon>Colwelliaceae</taxon>
        <taxon>Thalassotalea</taxon>
    </lineage>
</organism>
<accession>A0ABZ0GJP9</accession>
<sequence>MKVKSVIMFCISICLCFSFSSNAEGKARGKTLVLNLVGSGQMYPDKVPDIDGDEVDDDAICFDVDLVNATNGQVIGTATDCLSEVSDGVNGGVALVGTSFFYMHQGMLITRGKTTVQPTNHDIVTPSGQMITHITGAAGSDNAILDGTGRFAGRTGTVRLSGMVDMSNFAGNEGDPIAFDCLFVITLD</sequence>
<dbReference type="EMBL" id="CP136600">
    <property type="protein sequence ID" value="WOH36000.1"/>
    <property type="molecule type" value="Genomic_DNA"/>
</dbReference>
<name>A0ABZ0GJP9_9GAMM</name>
<feature type="chain" id="PRO_5046134491" description="DUF4402 domain-containing protein" evidence="1">
    <location>
        <begin position="24"/>
        <end position="188"/>
    </location>
</feature>
<evidence type="ECO:0000256" key="1">
    <source>
        <dbReference type="SAM" id="SignalP"/>
    </source>
</evidence>